<dbReference type="InterPro" id="IPR020892">
    <property type="entry name" value="Cyclophilin-type_PPIase_CS"/>
</dbReference>
<accession>A0ABU7IXC2</accession>
<protein>
    <recommendedName>
        <fullName evidence="3 6">peptidylprolyl isomerase</fullName>
        <ecNumber evidence="3 6">5.2.1.8</ecNumber>
    </recommendedName>
</protein>
<comment type="caution">
    <text evidence="11">The sequence shown here is derived from an EMBL/GenBank/DDBJ whole genome shotgun (WGS) entry which is preliminary data.</text>
</comment>
<feature type="coiled-coil region" evidence="7">
    <location>
        <begin position="212"/>
        <end position="239"/>
    </location>
</feature>
<dbReference type="Gene3D" id="3.10.50.40">
    <property type="match status" value="1"/>
</dbReference>
<dbReference type="PROSITE" id="PS51257">
    <property type="entry name" value="PROKAR_LIPOPROTEIN"/>
    <property type="match status" value="1"/>
</dbReference>
<dbReference type="Gene3D" id="2.40.100.10">
    <property type="entry name" value="Cyclophilin-like"/>
    <property type="match status" value="1"/>
</dbReference>
<evidence type="ECO:0000256" key="8">
    <source>
        <dbReference type="SAM" id="SignalP"/>
    </source>
</evidence>
<dbReference type="PROSITE" id="PS00170">
    <property type="entry name" value="CSA_PPIASE_1"/>
    <property type="match status" value="1"/>
</dbReference>
<keyword evidence="4 6" id="KW-0697">Rotamase</keyword>
<dbReference type="InterPro" id="IPR001179">
    <property type="entry name" value="PPIase_FKBP_dom"/>
</dbReference>
<dbReference type="Pfam" id="PF00254">
    <property type="entry name" value="FKBP_C"/>
    <property type="match status" value="1"/>
</dbReference>
<dbReference type="InterPro" id="IPR044666">
    <property type="entry name" value="Cyclophilin_A-like"/>
</dbReference>
<dbReference type="CDD" id="cd00317">
    <property type="entry name" value="cyclophilin"/>
    <property type="match status" value="1"/>
</dbReference>
<feature type="signal peptide" evidence="8">
    <location>
        <begin position="1"/>
        <end position="23"/>
    </location>
</feature>
<dbReference type="Proteomes" id="UP001356308">
    <property type="component" value="Unassembled WGS sequence"/>
</dbReference>
<comment type="catalytic activity">
    <reaction evidence="1 6">
        <text>[protein]-peptidylproline (omega=180) = [protein]-peptidylproline (omega=0)</text>
        <dbReference type="Rhea" id="RHEA:16237"/>
        <dbReference type="Rhea" id="RHEA-COMP:10747"/>
        <dbReference type="Rhea" id="RHEA-COMP:10748"/>
        <dbReference type="ChEBI" id="CHEBI:83833"/>
        <dbReference type="ChEBI" id="CHEBI:83834"/>
        <dbReference type="EC" id="5.2.1.8"/>
    </reaction>
</comment>
<evidence type="ECO:0000313" key="12">
    <source>
        <dbReference type="Proteomes" id="UP001356308"/>
    </source>
</evidence>
<dbReference type="Pfam" id="PF00160">
    <property type="entry name" value="Pro_isomerase"/>
    <property type="match status" value="1"/>
</dbReference>
<evidence type="ECO:0000256" key="2">
    <source>
        <dbReference type="ARBA" id="ARBA00007365"/>
    </source>
</evidence>
<name>A0ABU7IXC2_9FLAO</name>
<keyword evidence="7" id="KW-0175">Coiled coil</keyword>
<keyword evidence="8" id="KW-0732">Signal</keyword>
<dbReference type="InterPro" id="IPR002130">
    <property type="entry name" value="Cyclophilin-type_PPIase_dom"/>
</dbReference>
<dbReference type="InterPro" id="IPR046357">
    <property type="entry name" value="PPIase_dom_sf"/>
</dbReference>
<dbReference type="PROSITE" id="PS50072">
    <property type="entry name" value="CSA_PPIASE_2"/>
    <property type="match status" value="1"/>
</dbReference>
<dbReference type="PANTHER" id="PTHR45625">
    <property type="entry name" value="PEPTIDYL-PROLYL CIS-TRANS ISOMERASE-RELATED"/>
    <property type="match status" value="1"/>
</dbReference>
<feature type="domain" description="PPIase cyclophilin-type" evidence="10">
    <location>
        <begin position="36"/>
        <end position="192"/>
    </location>
</feature>
<dbReference type="SUPFAM" id="SSF54534">
    <property type="entry name" value="FKBP-like"/>
    <property type="match status" value="1"/>
</dbReference>
<comment type="similarity">
    <text evidence="2">Belongs to the cyclophilin-type PPIase family.</text>
</comment>
<dbReference type="RefSeq" id="WP_272651928.1">
    <property type="nucleotide sequence ID" value="NZ_JAZDDG010000006.1"/>
</dbReference>
<proteinExistence type="inferred from homology"/>
<reference evidence="11 12" key="1">
    <citation type="submission" date="2024-01" db="EMBL/GenBank/DDBJ databases">
        <title>Maribacter spp. originated from different algae showed divergent polysaccharides utilization ability.</title>
        <authorList>
            <person name="Wang H."/>
            <person name="Wu Y."/>
        </authorList>
    </citation>
    <scope>NUCLEOTIDE SEQUENCE [LARGE SCALE GENOMIC DNA]</scope>
    <source>
        <strain evidence="11 12">PR1</strain>
    </source>
</reference>
<keyword evidence="12" id="KW-1185">Reference proteome</keyword>
<dbReference type="GO" id="GO:0003755">
    <property type="term" value="F:peptidyl-prolyl cis-trans isomerase activity"/>
    <property type="evidence" value="ECO:0007669"/>
    <property type="project" value="UniProtKB-EC"/>
</dbReference>
<evidence type="ECO:0000259" key="9">
    <source>
        <dbReference type="PROSITE" id="PS50059"/>
    </source>
</evidence>
<evidence type="ECO:0000256" key="3">
    <source>
        <dbReference type="ARBA" id="ARBA00013194"/>
    </source>
</evidence>
<dbReference type="EMBL" id="JAZDDG010000006">
    <property type="protein sequence ID" value="MEE1977238.1"/>
    <property type="molecule type" value="Genomic_DNA"/>
</dbReference>
<evidence type="ECO:0000259" key="10">
    <source>
        <dbReference type="PROSITE" id="PS50072"/>
    </source>
</evidence>
<gene>
    <name evidence="11" type="ORF">V1I91_14210</name>
</gene>
<evidence type="ECO:0000313" key="11">
    <source>
        <dbReference type="EMBL" id="MEE1977238.1"/>
    </source>
</evidence>
<dbReference type="SUPFAM" id="SSF50891">
    <property type="entry name" value="Cyclophilin-like"/>
    <property type="match status" value="1"/>
</dbReference>
<feature type="domain" description="PPIase FKBP-type" evidence="9">
    <location>
        <begin position="274"/>
        <end position="379"/>
    </location>
</feature>
<evidence type="ECO:0000256" key="1">
    <source>
        <dbReference type="ARBA" id="ARBA00000971"/>
    </source>
</evidence>
<feature type="chain" id="PRO_5045844908" description="peptidylprolyl isomerase" evidence="8">
    <location>
        <begin position="24"/>
        <end position="380"/>
    </location>
</feature>
<evidence type="ECO:0000256" key="6">
    <source>
        <dbReference type="PROSITE-ProRule" id="PRU00277"/>
    </source>
</evidence>
<organism evidence="11 12">
    <name type="scientific">Maribacter cobaltidurans</name>
    <dbReference type="NCBI Taxonomy" id="1178778"/>
    <lineage>
        <taxon>Bacteria</taxon>
        <taxon>Pseudomonadati</taxon>
        <taxon>Bacteroidota</taxon>
        <taxon>Flavobacteriia</taxon>
        <taxon>Flavobacteriales</taxon>
        <taxon>Flavobacteriaceae</taxon>
        <taxon>Maribacter</taxon>
    </lineage>
</organism>
<dbReference type="PANTHER" id="PTHR45625:SF4">
    <property type="entry name" value="PEPTIDYLPROLYL ISOMERASE DOMAIN AND WD REPEAT-CONTAINING PROTEIN 1"/>
    <property type="match status" value="1"/>
</dbReference>
<evidence type="ECO:0000256" key="7">
    <source>
        <dbReference type="SAM" id="Coils"/>
    </source>
</evidence>
<dbReference type="PROSITE" id="PS50059">
    <property type="entry name" value="FKBP_PPIASE"/>
    <property type="match status" value="1"/>
</dbReference>
<keyword evidence="5 6" id="KW-0413">Isomerase</keyword>
<evidence type="ECO:0000256" key="5">
    <source>
        <dbReference type="ARBA" id="ARBA00023235"/>
    </source>
</evidence>
<dbReference type="EC" id="5.2.1.8" evidence="3 6"/>
<evidence type="ECO:0000256" key="4">
    <source>
        <dbReference type="ARBA" id="ARBA00023110"/>
    </source>
</evidence>
<dbReference type="InterPro" id="IPR029000">
    <property type="entry name" value="Cyclophilin-like_dom_sf"/>
</dbReference>
<sequence length="380" mass="41737">MIKKVYLLAVIAIIMASCKTSQRADLGDGLFADIKTSMGDIVVKLEHGKTPVTVANFVSLAEGNSPFVSEQYKGKKYYDGLTFHRVMKDFMIQGGDPLANGTGGPGYKFMDEFNDSLIHGDKGILSMANPGPNSNGSQFFITHAPTPWLDNRHSVFGKVVEGMDVVDSIANVEVAAGSNKPVVPVTMNTIEIIRNGKEARKFDAVKVMSDYFDGEEERLAAIEKEKQEKQAEIIKVKEDFVSTTEKQKENAKTFSSGLKLVQLEEGDGEKPKVGQKVLVMYSGYLPDGTLFESNYEEVARKYDMFDERRQQGGGYFPAPMDYSPDSGLIAGFKEGMLTMKVGDKVRLFIPSHLAWGPQGSGPIPPNSDVVFDIEITGIQE</sequence>
<dbReference type="PRINTS" id="PR00153">
    <property type="entry name" value="CSAPPISMRASE"/>
</dbReference>